<dbReference type="AlphaFoldDB" id="A0A067D6F5"/>
<evidence type="ECO:0000313" key="1">
    <source>
        <dbReference type="EMBL" id="KDO34587.1"/>
    </source>
</evidence>
<dbReference type="OMA" id="CEVCAAC"/>
<organism evidence="1 2">
    <name type="scientific">Saprolegnia parasitica (strain CBS 223.65)</name>
    <dbReference type="NCBI Taxonomy" id="695850"/>
    <lineage>
        <taxon>Eukaryota</taxon>
        <taxon>Sar</taxon>
        <taxon>Stramenopiles</taxon>
        <taxon>Oomycota</taxon>
        <taxon>Saprolegniomycetes</taxon>
        <taxon>Saprolegniales</taxon>
        <taxon>Saprolegniaceae</taxon>
        <taxon>Saprolegnia</taxon>
    </lineage>
</organism>
<protein>
    <submittedName>
        <fullName evidence="1">Uncharacterized protein</fullName>
    </submittedName>
</protein>
<sequence length="214" mass="23521">MSKDFRSARMLSISCSQPMAIPARFAPQDDESPVEKSSLAKSKKAKCVLSLNVTEAPAMRGTAMYEVKVSYNNNKQTRMMKTLKEFLTFKSMFQLLALTSKKGNNCCALCQDVSQLPCISTQVSGRSDNAADILDSFLSNLIEKLQACASPTILECSAHMGVVSIMTEFLELRNGLYLCQEDDSYSSDEDTLPISHCSLSKSLSKQFAAYDAVC</sequence>
<dbReference type="EMBL" id="KK583190">
    <property type="protein sequence ID" value="KDO34587.1"/>
    <property type="molecule type" value="Genomic_DNA"/>
</dbReference>
<dbReference type="Proteomes" id="UP000030745">
    <property type="component" value="Unassembled WGS sequence"/>
</dbReference>
<evidence type="ECO:0000313" key="2">
    <source>
        <dbReference type="Proteomes" id="UP000030745"/>
    </source>
</evidence>
<reference evidence="1 2" key="1">
    <citation type="journal article" date="2013" name="PLoS Genet.">
        <title>Distinctive expansion of potential virulence genes in the genome of the oomycete fish pathogen Saprolegnia parasitica.</title>
        <authorList>
            <person name="Jiang R.H."/>
            <person name="de Bruijn I."/>
            <person name="Haas B.J."/>
            <person name="Belmonte R."/>
            <person name="Lobach L."/>
            <person name="Christie J."/>
            <person name="van den Ackerveken G."/>
            <person name="Bottin A."/>
            <person name="Bulone V."/>
            <person name="Diaz-Moreno S.M."/>
            <person name="Dumas B."/>
            <person name="Fan L."/>
            <person name="Gaulin E."/>
            <person name="Govers F."/>
            <person name="Grenville-Briggs L.J."/>
            <person name="Horner N.R."/>
            <person name="Levin J.Z."/>
            <person name="Mammella M."/>
            <person name="Meijer H.J."/>
            <person name="Morris P."/>
            <person name="Nusbaum C."/>
            <person name="Oome S."/>
            <person name="Phillips A.J."/>
            <person name="van Rooyen D."/>
            <person name="Rzeszutek E."/>
            <person name="Saraiva M."/>
            <person name="Secombes C.J."/>
            <person name="Seidl M.F."/>
            <person name="Snel B."/>
            <person name="Stassen J.H."/>
            <person name="Sykes S."/>
            <person name="Tripathy S."/>
            <person name="van den Berg H."/>
            <person name="Vega-Arreguin J.C."/>
            <person name="Wawra S."/>
            <person name="Young S.K."/>
            <person name="Zeng Q."/>
            <person name="Dieguez-Uribeondo J."/>
            <person name="Russ C."/>
            <person name="Tyler B.M."/>
            <person name="van West P."/>
        </authorList>
    </citation>
    <scope>NUCLEOTIDE SEQUENCE [LARGE SCALE GENOMIC DNA]</scope>
    <source>
        <strain evidence="1 2">CBS 223.65</strain>
    </source>
</reference>
<accession>A0A067D6F5</accession>
<dbReference type="KEGG" id="spar:SPRG_00650"/>
<dbReference type="GeneID" id="24123285"/>
<keyword evidence="2" id="KW-1185">Reference proteome</keyword>
<dbReference type="OrthoDB" id="147099at2759"/>
<dbReference type="RefSeq" id="XP_012194264.1">
    <property type="nucleotide sequence ID" value="XM_012338874.1"/>
</dbReference>
<gene>
    <name evidence="1" type="ORF">SPRG_00650</name>
</gene>
<dbReference type="VEuPathDB" id="FungiDB:SPRG_00650"/>
<name>A0A067D6F5_SAPPC</name>
<proteinExistence type="predicted"/>